<feature type="domain" description="Protein kinase" evidence="2">
    <location>
        <begin position="1182"/>
        <end position="1534"/>
    </location>
</feature>
<sequence length="2847" mass="324750">MKFTSFMKKIFIFNVVLSVLNKYVKREPRDFSFFIYSLKTRGFQNEDFNNGDEHTGDTSGGGGQGGENVNAPFTNAAGDNTSSTAASSSSGALGSSILIGSSANRISSISQLNATITNFFSNALAEAIGKKQDKDSPQDDQKKEDEAVENKRIPIVHTSIDDIKRFSYVKGKLKLIYVKSFYDDDGDGNGNGNDNDNHDGERNLKELYEAKFQFYKDKVIYVTTFALVKNSLSENVNQTEKWFNASMKLLQRNYYNITLRCNPIMETSYGSFSFTAEELKRFEALRKALKKRVNITHDNLFYNLDIFKSAKRKYLQQMNYSFVDPDFMSSVDAKGGHSDAADAFNLEEDLLNSLNPFDKMKYVSHRRVKNSHKIVCSLEKDLKKVEDRFIVYNLIRDNIIESKETPEVIIFETSNNGIFTYDAKHSKDINLLSSNFETEIMMDTNAFANEHDKYFFLNKHDSVHLELQNKGIIKYDFIYTWLSTYFIDDHNYKFFYPSFYLSKQYDNFDNGLYGVNFYSPQYYSFFEKAQSSYAHVGDGKREAENDVPYDELTQGDPSKSIRNDNNFSFFELKTTLRSENVGRGGYGNVPGYYSNNGMEDGSNQGNFPYGADTNPNNMGGRGPRREGGEERNAYNPSHAPPYPPGNRQGPNDMDFNMNAQAGKRGNDVPYKNANVKDAKARKGPNEAASSDAGSSYLGSVFGYMKKVKNIIYGDEENESSSDSSHKTFDKRQKSKMLQQGKYTHRNSIFYSFTPDDMNAPGKNPSNEDIQRMMAMYTSKESLPPGEDPATRAFLSMEEPNKYSKGPSTDQPIPPAPTMYPENFQPGPMYASVEGGPNVAAGQGGIPGYASTPAQQPPTAQYSPTAQYPPTAQQPFPAQPPPTTLQPFPAQQPFPAHQSPTAQYPPTTLHPLPAQPAPPSPQRTFDRKYGEDFEDYFERKSNEYFDQKPGEPNEKMYDKNGEDYFEKKSDEYFEKKSEENLDKKIEEFFGKKMEVQMEERAPQQNVEDPFDKKTEDKSKLFEDHKYGSLIPFLYKIFHDKTLLSDEFLNSDHYDREDSDQSSLERNSSDDSNEDSSRAHHRFSSSAEGSKPLEGSSSGDSTDSDNIQVAENVDENLKDKIYEGSGDFPKYGDVLERHPSRIIVGLLQEEEQSRFILDWLSGDNILCVLRSTHYKELYYNMVRKNYFKVLNKFKFGSDKQLAILSSDAKGVTMSADFYPHFSAIKFFFNDKGSENFEDELKSYLMIIHYLLNSYSSPCRDYKNVKYFYSGDTFSVAHLNFISDKLLALLSECALETMNWDIPTGVIRKNENDINRTIFSRVLKDVSRSVHHYAFKCRMVNGKDAVQFAMSNYTMVEDDYNVKYDFFLNVTSRVFYLHAIGLVHGNIKADNFLIQENEEDDKHVKVLLRTFNDTVEEGGYGNFKGSAIYAAPEKLKSYFNTITYNLKSDAFSLGLSLATIFTKKNFVLQNVERKLTYPVDKYILSLIKRNPMVLLWIKSFNPFLRKRLSIFKFRSYLKVSVQELERRLSEKSVYKWFDDKFQFINYEEEDSLHSLFTKAEGRNVPGVSNNSSKMKTEEQRNGLDSCFFRYTHASNKEKEVETHSPKESHSFDMFKGEPSSGDEKEEGVSFYQLPVGVKRIGSSARGREHSGGSSDGSSEGSSDSTSDSSSDGSSDGSSEGRTAQRRKPYFSSISKHDFGESSSKTSKKFRKGKKSDKENVYKIPFGKNFEHEVDYSSLDAHNRKNYINACYYFKNGVVGTAMKTLSIEHEAYRPNLFDMYLLNKEKLPYLVDKDDHVKNLMSILQGFSTPDCRAVLNDRIYNKWYSVRKMVLLKALLFYGYFSLHERLSYEFKLYELQNFPLSEDNGDTFETVVRRCMERTHFNEFSNLLLAQYVYDNYHKGDQYTSIFVNLYAVNETVYDIDTNRVTNLMRLYIKQSLSKIDFKNADNFLLYMRRKELHRNIGGAELTPVKIDKSNYLDLYEQKVPLINSFVIKIDKFVIKDMNVNLAVLLNNAFWGVKNKCKCVNYTHLHVRRGRSDLPQGHVSGKQMIDLHKPVGTVLRGIIPNHFEMQNNPNDLLSWSTFKPSNIHLDVVLRNSLHLIDRSTLIACSKRLSKIAPVYSPNITSAHKGEMMKIKVGLGASTYFYLSFNISLLRSKEISLKDVIYFIYKNYHSQLDKNVTYSNVGGKNRRANFNCLAMSEQNTFFYNNVTGNLIKETSLNRVISALYHVDLMEPSYVVKAALNYYNNRGKNSVLLRLVTVCNAVSERRKGGHARESEFVLEPSAGVYSDGAGRSRSGEQVGVESREVGSREVESAEMESIDVESTDEERIDEESTYLEPPTDEPAGLEQPADEPAGIEQPSVEHTDLEPPVDEPTDVEPPNSEPTQDEVTTVEPLTDEPLTAAPLTAAPLTAAPLTAAPLTAEPLTAEPLTAEPLTAEPLAEEPPVVLSPKESSFLQRQKNVIKATHKDGAYHYGTVECLSFLHKKVVHFFHDGSITNAFDQIAIPSAYTYIYKKKKLKNGKFQYSTKTVNFNIISNVMNLQRYEKEMYTLADFMNLIIQWLVEQGPFDIKNKCNFLSCSSHGSQFGMALSITTERGVKHAIYKNDEGLMKFLFYNILKDHQSRRYAPELIASAIKLYNLKVTFFLRDEIGGIFPDLQTSVAPPEEAAALPPFTDCLKQLKGKNVTLFGDEASQGMYVSFILKFVNKNIMYRISKDTFNKIIYYFNDQEVSKNDGRNLHNHVLSSLPEIEDKFRHVFLSELSYYVNIPTELKKKKKSFSVTMNPKFYEILSQKCNLHERNCSYAVEEMISNVNGTFVEPVFVVKNVMNFFLRRKIRAVLSRIKHTIVS</sequence>
<feature type="region of interest" description="Disordered" evidence="1">
    <location>
        <begin position="1594"/>
        <end position="1623"/>
    </location>
</feature>
<proteinExistence type="predicted"/>
<dbReference type="EMBL" id="CAJZCX010000003">
    <property type="protein sequence ID" value="CAG9472073.1"/>
    <property type="molecule type" value="Genomic_DNA"/>
</dbReference>
<feature type="region of interest" description="Disordered" evidence="1">
    <location>
        <begin position="715"/>
        <end position="738"/>
    </location>
</feature>
<dbReference type="PROSITE" id="PS50011">
    <property type="entry name" value="PROTEIN_KINASE_DOM"/>
    <property type="match status" value="1"/>
</dbReference>
<organism evidence="3 4">
    <name type="scientific">Plasmodium vivax</name>
    <name type="common">malaria parasite P. vivax</name>
    <dbReference type="NCBI Taxonomy" id="5855"/>
    <lineage>
        <taxon>Eukaryota</taxon>
        <taxon>Sar</taxon>
        <taxon>Alveolata</taxon>
        <taxon>Apicomplexa</taxon>
        <taxon>Aconoidasida</taxon>
        <taxon>Haemosporida</taxon>
        <taxon>Plasmodiidae</taxon>
        <taxon>Plasmodium</taxon>
        <taxon>Plasmodium (Plasmodium)</taxon>
    </lineage>
</organism>
<feature type="region of interest" description="Disordered" evidence="1">
    <location>
        <begin position="2284"/>
        <end position="2391"/>
    </location>
</feature>
<feature type="region of interest" description="Disordered" evidence="1">
    <location>
        <begin position="996"/>
        <end position="1017"/>
    </location>
</feature>
<dbReference type="GO" id="GO:0005524">
    <property type="term" value="F:ATP binding"/>
    <property type="evidence" value="ECO:0007669"/>
    <property type="project" value="InterPro"/>
</dbReference>
<feature type="region of interest" description="Disordered" evidence="1">
    <location>
        <begin position="799"/>
        <end position="926"/>
    </location>
</feature>
<evidence type="ECO:0000313" key="3">
    <source>
        <dbReference type="EMBL" id="CAG9472073.1"/>
    </source>
</evidence>
<feature type="compositionally biased region" description="Low complexity" evidence="1">
    <location>
        <begin position="81"/>
        <end position="91"/>
    </location>
</feature>
<feature type="compositionally biased region" description="Low complexity" evidence="1">
    <location>
        <begin position="1648"/>
        <end position="1677"/>
    </location>
</feature>
<feature type="region of interest" description="Disordered" evidence="1">
    <location>
        <begin position="537"/>
        <end position="560"/>
    </location>
</feature>
<evidence type="ECO:0000259" key="2">
    <source>
        <dbReference type="PROSITE" id="PS50011"/>
    </source>
</evidence>
<comment type="caution">
    <text evidence="3">The sequence shown here is derived from an EMBL/GenBank/DDBJ whole genome shotgun (WGS) entry which is preliminary data.</text>
</comment>
<feature type="region of interest" description="Disordered" evidence="1">
    <location>
        <begin position="1052"/>
        <end position="1104"/>
    </location>
</feature>
<evidence type="ECO:0000313" key="4">
    <source>
        <dbReference type="Proteomes" id="UP000779233"/>
    </source>
</evidence>
<dbReference type="VEuPathDB" id="PlasmoDB:PVPAM_140029600"/>
<dbReference type="SUPFAM" id="SSF56112">
    <property type="entry name" value="Protein kinase-like (PK-like)"/>
    <property type="match status" value="1"/>
</dbReference>
<feature type="compositionally biased region" description="Polar residues" evidence="1">
    <location>
        <begin position="851"/>
        <end position="862"/>
    </location>
</feature>
<dbReference type="InterPro" id="IPR000719">
    <property type="entry name" value="Prot_kinase_dom"/>
</dbReference>
<feature type="compositionally biased region" description="Basic and acidic residues" evidence="1">
    <location>
        <begin position="1594"/>
        <end position="1612"/>
    </location>
</feature>
<dbReference type="Proteomes" id="UP000779233">
    <property type="component" value="Unassembled WGS sequence"/>
</dbReference>
<dbReference type="Gene3D" id="1.10.510.10">
    <property type="entry name" value="Transferase(Phosphotransferase) domain 1"/>
    <property type="match status" value="1"/>
</dbReference>
<feature type="compositionally biased region" description="Polar residues" evidence="1">
    <location>
        <begin position="71"/>
        <end position="80"/>
    </location>
</feature>
<dbReference type="GO" id="GO:0004672">
    <property type="term" value="F:protein kinase activity"/>
    <property type="evidence" value="ECO:0007669"/>
    <property type="project" value="InterPro"/>
</dbReference>
<feature type="compositionally biased region" description="Low complexity" evidence="1">
    <location>
        <begin position="863"/>
        <end position="875"/>
    </location>
</feature>
<feature type="region of interest" description="Disordered" evidence="1">
    <location>
        <begin position="46"/>
        <end position="91"/>
    </location>
</feature>
<feature type="compositionally biased region" description="Low complexity" evidence="1">
    <location>
        <begin position="1093"/>
        <end position="1103"/>
    </location>
</feature>
<feature type="compositionally biased region" description="Low complexity" evidence="1">
    <location>
        <begin position="884"/>
        <end position="895"/>
    </location>
</feature>
<feature type="compositionally biased region" description="Basic and acidic residues" evidence="1">
    <location>
        <begin position="1008"/>
        <end position="1017"/>
    </location>
</feature>
<feature type="region of interest" description="Disordered" evidence="1">
    <location>
        <begin position="129"/>
        <end position="150"/>
    </location>
</feature>
<feature type="region of interest" description="Disordered" evidence="1">
    <location>
        <begin position="595"/>
        <end position="671"/>
    </location>
</feature>
<dbReference type="Pfam" id="PF00069">
    <property type="entry name" value="Pkinase"/>
    <property type="match status" value="1"/>
</dbReference>
<reference evidence="3" key="1">
    <citation type="submission" date="2021-09" db="EMBL/GenBank/DDBJ databases">
        <authorList>
            <consortium name="Pathogen Informatics"/>
        </authorList>
    </citation>
    <scope>NUCLEOTIDE SEQUENCE</scope>
    <source>
        <strain evidence="3">PvW1</strain>
    </source>
</reference>
<feature type="compositionally biased region" description="Polar residues" evidence="1">
    <location>
        <begin position="595"/>
        <end position="606"/>
    </location>
</feature>
<feature type="compositionally biased region" description="Basic and acidic residues" evidence="1">
    <location>
        <begin position="623"/>
        <end position="632"/>
    </location>
</feature>
<accession>A0A8S4H3W4</accession>
<dbReference type="InterPro" id="IPR011009">
    <property type="entry name" value="Kinase-like_dom_sf"/>
</dbReference>
<gene>
    <name evidence="3" type="ORF">PVW1_140028200</name>
</gene>
<evidence type="ECO:0000256" key="1">
    <source>
        <dbReference type="SAM" id="MobiDB-lite"/>
    </source>
</evidence>
<feature type="region of interest" description="Disordered" evidence="1">
    <location>
        <begin position="940"/>
        <end position="959"/>
    </location>
</feature>
<name>A0A8S4H3W4_PLAVI</name>
<feature type="region of interest" description="Disordered" evidence="1">
    <location>
        <begin position="1637"/>
        <end position="1710"/>
    </location>
</feature>
<feature type="compositionally biased region" description="Basic and acidic residues" evidence="1">
    <location>
        <begin position="2302"/>
        <end position="2312"/>
    </location>
</feature>
<protein>
    <submittedName>
        <fullName evidence="3">(malaria parasite P. vivax) hypothetical protein</fullName>
    </submittedName>
</protein>
<feature type="compositionally biased region" description="Acidic residues" evidence="1">
    <location>
        <begin position="2313"/>
        <end position="2334"/>
    </location>
</feature>